<dbReference type="AlphaFoldDB" id="A0A9E9F207"/>
<name>A0A9E9F207_9NEOP</name>
<evidence type="ECO:0000313" key="2">
    <source>
        <dbReference type="EMBL" id="WAO28626.1"/>
    </source>
</evidence>
<gene>
    <name evidence="2" type="primary">ATP8</name>
</gene>
<accession>A0A9E9F207</accession>
<reference evidence="2" key="1">
    <citation type="submission" date="2022-05" db="EMBL/GenBank/DDBJ databases">
        <authorList>
            <person name="Nie Y."/>
        </authorList>
    </citation>
    <scope>NUCLEOTIDE SEQUENCE</scope>
</reference>
<protein>
    <submittedName>
        <fullName evidence="2">ATP synthase F0 subunit 8</fullName>
    </submittedName>
</protein>
<organism evidence="2">
    <name type="scientific">Goniodes dissimilis</name>
    <name type="common">brown chicken louse</name>
    <dbReference type="NCBI Taxonomy" id="186210"/>
    <lineage>
        <taxon>Eukaryota</taxon>
        <taxon>Metazoa</taxon>
        <taxon>Ecdysozoa</taxon>
        <taxon>Arthropoda</taxon>
        <taxon>Hexapoda</taxon>
        <taxon>Insecta</taxon>
        <taxon>Pterygota</taxon>
        <taxon>Neoptera</taxon>
        <taxon>Paraneoptera</taxon>
        <taxon>Psocodea</taxon>
        <taxon>Troctomorpha</taxon>
        <taxon>Phthiraptera</taxon>
        <taxon>Ischnocera</taxon>
        <taxon>Philopteridae</taxon>
        <taxon>Goniodes</taxon>
    </lineage>
</organism>
<keyword evidence="1" id="KW-1133">Transmembrane helix</keyword>
<geneLocation type="mitochondrion" evidence="2"/>
<evidence type="ECO:0000256" key="1">
    <source>
        <dbReference type="SAM" id="Phobius"/>
    </source>
</evidence>
<keyword evidence="2" id="KW-0496">Mitochondrion</keyword>
<dbReference type="EMBL" id="ON585579">
    <property type="protein sequence ID" value="WAO28626.1"/>
    <property type="molecule type" value="Genomic_DNA"/>
</dbReference>
<keyword evidence="1" id="KW-0472">Membrane</keyword>
<feature type="transmembrane region" description="Helical" evidence="1">
    <location>
        <begin position="6"/>
        <end position="24"/>
    </location>
</feature>
<proteinExistence type="predicted"/>
<sequence>MFPCYWVILMMFVSITILMMISIIHESVYIKSPSSPSPSLRKPLKDFYLNWME</sequence>
<keyword evidence="1" id="KW-0812">Transmembrane</keyword>